<dbReference type="Pfam" id="PF09388">
    <property type="entry name" value="SpoOE-like"/>
    <property type="match status" value="1"/>
</dbReference>
<keyword evidence="2" id="KW-1185">Reference proteome</keyword>
<gene>
    <name evidence="1" type="ORF">D7Z54_31975</name>
</gene>
<dbReference type="GO" id="GO:0043937">
    <property type="term" value="P:regulation of sporulation"/>
    <property type="evidence" value="ECO:0007669"/>
    <property type="project" value="InterPro"/>
</dbReference>
<dbReference type="GO" id="GO:0046983">
    <property type="term" value="F:protein dimerization activity"/>
    <property type="evidence" value="ECO:0007669"/>
    <property type="project" value="InterPro"/>
</dbReference>
<proteinExistence type="predicted"/>
<evidence type="ECO:0000313" key="1">
    <source>
        <dbReference type="EMBL" id="RSL29294.1"/>
    </source>
</evidence>
<dbReference type="InterPro" id="IPR037208">
    <property type="entry name" value="Spo0E-like_sf"/>
</dbReference>
<dbReference type="RefSeq" id="WP_125562783.1">
    <property type="nucleotide sequence ID" value="NZ_RBVX01000077.1"/>
</dbReference>
<comment type="caution">
    <text evidence="1">The sequence shown here is derived from an EMBL/GenBank/DDBJ whole genome shotgun (WGS) entry which is preliminary data.</text>
</comment>
<dbReference type="SUPFAM" id="SSF140500">
    <property type="entry name" value="BAS1536-like"/>
    <property type="match status" value="1"/>
</dbReference>
<name>A0A3R9PF11_9BACI</name>
<dbReference type="AlphaFoldDB" id="A0A3R9PF11"/>
<organism evidence="1 2">
    <name type="scientific">Salibacterium salarium</name>
    <dbReference type="NCBI Taxonomy" id="284579"/>
    <lineage>
        <taxon>Bacteria</taxon>
        <taxon>Bacillati</taxon>
        <taxon>Bacillota</taxon>
        <taxon>Bacilli</taxon>
        <taxon>Bacillales</taxon>
        <taxon>Bacillaceae</taxon>
    </lineage>
</organism>
<dbReference type="InterPro" id="IPR036638">
    <property type="entry name" value="HLH_DNA-bd_sf"/>
</dbReference>
<evidence type="ECO:0000313" key="2">
    <source>
        <dbReference type="Proteomes" id="UP000275076"/>
    </source>
</evidence>
<accession>A0A3R9PF11</accession>
<sequence length="60" mass="7275">MVSEKILLQEIEYKRKLLNEEARKQPLFSEDIVRLSKELDHLLNKYDDHYSASLTHFYVH</sequence>
<dbReference type="EMBL" id="RBVX01000077">
    <property type="protein sequence ID" value="RSL29294.1"/>
    <property type="molecule type" value="Genomic_DNA"/>
</dbReference>
<dbReference type="InterPro" id="IPR018540">
    <property type="entry name" value="Spo0E-like"/>
</dbReference>
<dbReference type="Gene3D" id="4.10.280.10">
    <property type="entry name" value="Helix-loop-helix DNA-binding domain"/>
    <property type="match status" value="1"/>
</dbReference>
<protein>
    <submittedName>
        <fullName evidence="1">Aspartyl-phosphate phosphatase Spo0E family protein</fullName>
    </submittedName>
</protein>
<dbReference type="OrthoDB" id="2972613at2"/>
<dbReference type="Proteomes" id="UP000275076">
    <property type="component" value="Unassembled WGS sequence"/>
</dbReference>
<reference evidence="1 2" key="1">
    <citation type="submission" date="2018-10" db="EMBL/GenBank/DDBJ databases">
        <title>Draft genome sequence of Bacillus salarius IM0101, isolated from a hypersaline soil in Inner Mongolia, China.</title>
        <authorList>
            <person name="Yamprayoonswat W."/>
            <person name="Boonvisut S."/>
            <person name="Jumpathong W."/>
            <person name="Sittihan S."/>
            <person name="Ruangsuj P."/>
            <person name="Wanthongcharoen S."/>
            <person name="Thongpramul N."/>
            <person name="Pimmason S."/>
            <person name="Yu B."/>
            <person name="Yasawong M."/>
        </authorList>
    </citation>
    <scope>NUCLEOTIDE SEQUENCE [LARGE SCALE GENOMIC DNA]</scope>
    <source>
        <strain evidence="1 2">IM0101</strain>
    </source>
</reference>